<organism evidence="2 3">
    <name type="scientific">Dipteronia sinensis</name>
    <dbReference type="NCBI Taxonomy" id="43782"/>
    <lineage>
        <taxon>Eukaryota</taxon>
        <taxon>Viridiplantae</taxon>
        <taxon>Streptophyta</taxon>
        <taxon>Embryophyta</taxon>
        <taxon>Tracheophyta</taxon>
        <taxon>Spermatophyta</taxon>
        <taxon>Magnoliopsida</taxon>
        <taxon>eudicotyledons</taxon>
        <taxon>Gunneridae</taxon>
        <taxon>Pentapetalae</taxon>
        <taxon>rosids</taxon>
        <taxon>malvids</taxon>
        <taxon>Sapindales</taxon>
        <taxon>Sapindaceae</taxon>
        <taxon>Hippocastanoideae</taxon>
        <taxon>Acereae</taxon>
        <taxon>Dipteronia</taxon>
    </lineage>
</organism>
<reference evidence="2" key="1">
    <citation type="journal article" date="2023" name="Plant J.">
        <title>Genome sequences and population genomics provide insights into the demographic history, inbreeding, and mutation load of two 'living fossil' tree species of Dipteronia.</title>
        <authorList>
            <person name="Feng Y."/>
            <person name="Comes H.P."/>
            <person name="Chen J."/>
            <person name="Zhu S."/>
            <person name="Lu R."/>
            <person name="Zhang X."/>
            <person name="Li P."/>
            <person name="Qiu J."/>
            <person name="Olsen K.M."/>
            <person name="Qiu Y."/>
        </authorList>
    </citation>
    <scope>NUCLEOTIDE SEQUENCE</scope>
    <source>
        <strain evidence="2">NBL</strain>
    </source>
</reference>
<evidence type="ECO:0000256" key="1">
    <source>
        <dbReference type="SAM" id="MobiDB-lite"/>
    </source>
</evidence>
<dbReference type="AlphaFoldDB" id="A0AAE0A575"/>
<sequence length="104" mass="12029">KYPDAKQFRTKPLVNVEELETLFLGVLATWSCNWSYGMEGIPYMRNTSTSFSLPYAESFVRLLEKDETLPKTTHSKYNSSAQPIQYGEQIVDKKQKKSKANEDR</sequence>
<feature type="non-terminal residue" evidence="2">
    <location>
        <position position="1"/>
    </location>
</feature>
<protein>
    <submittedName>
        <fullName evidence="2">Uncharacterized protein</fullName>
    </submittedName>
</protein>
<dbReference type="EMBL" id="JANJYJ010000007">
    <property type="protein sequence ID" value="KAK3200612.1"/>
    <property type="molecule type" value="Genomic_DNA"/>
</dbReference>
<feature type="region of interest" description="Disordered" evidence="1">
    <location>
        <begin position="71"/>
        <end position="104"/>
    </location>
</feature>
<feature type="compositionally biased region" description="Polar residues" evidence="1">
    <location>
        <begin position="71"/>
        <end position="83"/>
    </location>
</feature>
<evidence type="ECO:0000313" key="3">
    <source>
        <dbReference type="Proteomes" id="UP001281410"/>
    </source>
</evidence>
<accession>A0AAE0A575</accession>
<proteinExistence type="predicted"/>
<keyword evidence="3" id="KW-1185">Reference proteome</keyword>
<gene>
    <name evidence="2" type="ORF">Dsin_024027</name>
</gene>
<comment type="caution">
    <text evidence="2">The sequence shown here is derived from an EMBL/GenBank/DDBJ whole genome shotgun (WGS) entry which is preliminary data.</text>
</comment>
<name>A0AAE0A575_9ROSI</name>
<evidence type="ECO:0000313" key="2">
    <source>
        <dbReference type="EMBL" id="KAK3200612.1"/>
    </source>
</evidence>
<dbReference type="Proteomes" id="UP001281410">
    <property type="component" value="Unassembled WGS sequence"/>
</dbReference>